<dbReference type="InterPro" id="IPR011990">
    <property type="entry name" value="TPR-like_helical_dom_sf"/>
</dbReference>
<evidence type="ECO:0000313" key="4">
    <source>
        <dbReference type="Proteomes" id="UP001171945"/>
    </source>
</evidence>
<keyword evidence="4" id="KW-1185">Reference proteome</keyword>
<sequence length="383" mass="43767">SFYIPPQRQPLNLARNGQTQTRTVNAQSKKPEKQSKTLPETPTQTQRTVNTQYKEPETHSETLPETPTQTLGTVKIQSKQPKKQPKTLPETPLKTQPVQVSQQQPPIEKAKKKPEQSTKAQNIEKRNTPIYPSVQSQPIILDKNFERVPKRHTQPFQKSPSQKSAPSKKEKQAVPLSPETPGIQIRKTVITKINTELSTGYNAFQQNDDLTAQRAYTQVLQKDKNNRDALLGLAAVALRKGHKVQAQQHYQRALHLYPQDTYAQVGLINTLDDYSPETESQLKLLLKKTPQSAYIHFSLGNFYARQGRWVQAQQSYFNAYHYDNNQADYVYNLAISLDYINQPSIALTYYQQALKLASNQSVHFNRQTVLKRMQTLNAHARVN</sequence>
<dbReference type="SMART" id="SM00028">
    <property type="entry name" value="TPR"/>
    <property type="match status" value="3"/>
</dbReference>
<gene>
    <name evidence="3" type="ORF">QUF54_03285</name>
</gene>
<dbReference type="PROSITE" id="PS50005">
    <property type="entry name" value="TPR"/>
    <property type="match status" value="1"/>
</dbReference>
<dbReference type="PANTHER" id="PTHR44395">
    <property type="match status" value="1"/>
</dbReference>
<dbReference type="Gene3D" id="1.25.40.10">
    <property type="entry name" value="Tetratricopeptide repeat domain"/>
    <property type="match status" value="2"/>
</dbReference>
<evidence type="ECO:0000256" key="1">
    <source>
        <dbReference type="PROSITE-ProRule" id="PRU00339"/>
    </source>
</evidence>
<dbReference type="Pfam" id="PF14559">
    <property type="entry name" value="TPR_19"/>
    <property type="match status" value="1"/>
</dbReference>
<proteinExistence type="predicted"/>
<feature type="repeat" description="TPR" evidence="1">
    <location>
        <begin position="227"/>
        <end position="260"/>
    </location>
</feature>
<name>A0ABT7VRQ3_9GAMM</name>
<feature type="compositionally biased region" description="Low complexity" evidence="2">
    <location>
        <begin position="154"/>
        <end position="165"/>
    </location>
</feature>
<feature type="compositionally biased region" description="Polar residues" evidence="2">
    <location>
        <begin position="15"/>
        <end position="28"/>
    </location>
</feature>
<feature type="region of interest" description="Disordered" evidence="2">
    <location>
        <begin position="1"/>
        <end position="181"/>
    </location>
</feature>
<dbReference type="InterPro" id="IPR019734">
    <property type="entry name" value="TPR_rpt"/>
</dbReference>
<feature type="compositionally biased region" description="Low complexity" evidence="2">
    <location>
        <begin position="86"/>
        <end position="106"/>
    </location>
</feature>
<feature type="compositionally biased region" description="Polar residues" evidence="2">
    <location>
        <begin position="63"/>
        <end position="78"/>
    </location>
</feature>
<dbReference type="Proteomes" id="UP001171945">
    <property type="component" value="Unassembled WGS sequence"/>
</dbReference>
<evidence type="ECO:0000256" key="2">
    <source>
        <dbReference type="SAM" id="MobiDB-lite"/>
    </source>
</evidence>
<feature type="non-terminal residue" evidence="3">
    <location>
        <position position="1"/>
    </location>
</feature>
<dbReference type="EMBL" id="JAUCGM010000126">
    <property type="protein sequence ID" value="MDM8562357.1"/>
    <property type="molecule type" value="Genomic_DNA"/>
</dbReference>
<reference evidence="3" key="1">
    <citation type="submission" date="2023-06" db="EMBL/GenBank/DDBJ databases">
        <title>Uncultivated large filamentous bacteria from sulfidic sediments reveal new species and different genomic features in energy metabolism and defense.</title>
        <authorList>
            <person name="Fonseca A."/>
        </authorList>
    </citation>
    <scope>NUCLEOTIDE SEQUENCE</scope>
    <source>
        <strain evidence="3">HSG4</strain>
    </source>
</reference>
<organism evidence="3 4">
    <name type="scientific">Candidatus Marithioploca araucensis</name>
    <dbReference type="NCBI Taxonomy" id="70273"/>
    <lineage>
        <taxon>Bacteria</taxon>
        <taxon>Pseudomonadati</taxon>
        <taxon>Pseudomonadota</taxon>
        <taxon>Gammaproteobacteria</taxon>
        <taxon>Thiotrichales</taxon>
        <taxon>Thiotrichaceae</taxon>
        <taxon>Candidatus Marithioploca</taxon>
    </lineage>
</organism>
<evidence type="ECO:0000313" key="3">
    <source>
        <dbReference type="EMBL" id="MDM8562357.1"/>
    </source>
</evidence>
<dbReference type="PANTHER" id="PTHR44395:SF1">
    <property type="entry name" value="PROTEIN O-MANNOSYL-TRANSFERASE TMTC3"/>
    <property type="match status" value="1"/>
</dbReference>
<keyword evidence="1" id="KW-0802">TPR repeat</keyword>
<feature type="compositionally biased region" description="Polar residues" evidence="2">
    <location>
        <begin position="36"/>
        <end position="53"/>
    </location>
</feature>
<comment type="caution">
    <text evidence="3">The sequence shown here is derived from an EMBL/GenBank/DDBJ whole genome shotgun (WGS) entry which is preliminary data.</text>
</comment>
<accession>A0ABT7VRQ3</accession>
<protein>
    <submittedName>
        <fullName evidence="3">Tetratricopeptide repeat protein</fullName>
    </submittedName>
</protein>
<dbReference type="SUPFAM" id="SSF48452">
    <property type="entry name" value="TPR-like"/>
    <property type="match status" value="1"/>
</dbReference>